<gene>
    <name evidence="7" type="ORF">A7U60_g6434</name>
</gene>
<evidence type="ECO:0000256" key="5">
    <source>
        <dbReference type="ARBA" id="ARBA00023295"/>
    </source>
</evidence>
<dbReference type="Gene3D" id="2.60.40.10">
    <property type="entry name" value="Immunoglobulins"/>
    <property type="match status" value="1"/>
</dbReference>
<evidence type="ECO:0000256" key="2">
    <source>
        <dbReference type="ARBA" id="ARBA00005336"/>
    </source>
</evidence>
<comment type="similarity">
    <text evidence="2">Belongs to the glycosyl hydrolase 3 family.</text>
</comment>
<organism evidence="7 8">
    <name type="scientific">Sanghuangporus baumii</name>
    <name type="common">Phellinus baumii</name>
    <dbReference type="NCBI Taxonomy" id="108892"/>
    <lineage>
        <taxon>Eukaryota</taxon>
        <taxon>Fungi</taxon>
        <taxon>Dikarya</taxon>
        <taxon>Basidiomycota</taxon>
        <taxon>Agaricomycotina</taxon>
        <taxon>Agaricomycetes</taxon>
        <taxon>Hymenochaetales</taxon>
        <taxon>Hymenochaetaceae</taxon>
        <taxon>Sanghuangporus</taxon>
    </lineage>
</organism>
<dbReference type="GO" id="GO:0009251">
    <property type="term" value="P:glucan catabolic process"/>
    <property type="evidence" value="ECO:0007669"/>
    <property type="project" value="TreeGrafter"/>
</dbReference>
<dbReference type="Gene3D" id="3.20.20.300">
    <property type="entry name" value="Glycoside hydrolase, family 3, N-terminal domain"/>
    <property type="match status" value="1"/>
</dbReference>
<evidence type="ECO:0000256" key="1">
    <source>
        <dbReference type="ARBA" id="ARBA00000448"/>
    </source>
</evidence>
<sequence>MSAYAVLRTGDEDELLMDINPAVRLGGAPVKNPDEDLALAVQLAKEADVAIIVVGLNGDWESEGYDRTTLALPGRNDELVEKVAAVNRKTIVVTQSGSVITMPWVDSVPTIVHSWCLGNATGDAIADVLIGKVNPSGRMSFTFPKRLEDVLSYGHFHSENGSVLYSEDLFVGYKHYPNIKMKPLHGLSYTTFEYSDLIVSQPKVVDLNGKKDLQVIVSLAVANAGSVTGSEIVQVYVAYPVTSALTQVTLALRAFKKLRDIQPGEKRIAELALDKYAVSYWEERINAWTIEGGEYTVYVGPSSESFPVKASLVLQNIDAFEWNGL</sequence>
<evidence type="ECO:0000313" key="8">
    <source>
        <dbReference type="Proteomes" id="UP000757232"/>
    </source>
</evidence>
<evidence type="ECO:0000256" key="3">
    <source>
        <dbReference type="ARBA" id="ARBA00012744"/>
    </source>
</evidence>
<dbReference type="OrthoDB" id="47059at2759"/>
<dbReference type="InterPro" id="IPR002772">
    <property type="entry name" value="Glyco_hydro_3_C"/>
</dbReference>
<keyword evidence="5" id="KW-0326">Glycosidase</keyword>
<reference evidence="7" key="1">
    <citation type="submission" date="2016-06" db="EMBL/GenBank/DDBJ databases">
        <title>Draft Genome sequence of the fungus Inonotus baumii.</title>
        <authorList>
            <person name="Zhu H."/>
            <person name="Lin W."/>
        </authorList>
    </citation>
    <scope>NUCLEOTIDE SEQUENCE</scope>
    <source>
        <strain evidence="7">821</strain>
    </source>
</reference>
<accession>A0A9Q5N7C1</accession>
<comment type="caution">
    <text evidence="7">The sequence shown here is derived from an EMBL/GenBank/DDBJ whole genome shotgun (WGS) entry which is preliminary data.</text>
</comment>
<dbReference type="SUPFAM" id="SSF52279">
    <property type="entry name" value="Beta-D-glucan exohydrolase, C-terminal domain"/>
    <property type="match status" value="1"/>
</dbReference>
<evidence type="ECO:0000259" key="6">
    <source>
        <dbReference type="SMART" id="SM01217"/>
    </source>
</evidence>
<dbReference type="EC" id="3.2.1.21" evidence="3"/>
<evidence type="ECO:0000256" key="4">
    <source>
        <dbReference type="ARBA" id="ARBA00022801"/>
    </source>
</evidence>
<evidence type="ECO:0000313" key="7">
    <source>
        <dbReference type="EMBL" id="OCB86538.1"/>
    </source>
</evidence>
<dbReference type="InterPro" id="IPR026891">
    <property type="entry name" value="Fn3-like"/>
</dbReference>
<dbReference type="Pfam" id="PF14310">
    <property type="entry name" value="Fn3-like"/>
    <property type="match status" value="1"/>
</dbReference>
<dbReference type="InterPro" id="IPR013783">
    <property type="entry name" value="Ig-like_fold"/>
</dbReference>
<dbReference type="PANTHER" id="PTHR42715:SF27">
    <property type="entry name" value="BETA-GLUCOSIDASE-RELATED"/>
    <property type="match status" value="1"/>
</dbReference>
<dbReference type="Pfam" id="PF01915">
    <property type="entry name" value="Glyco_hydro_3_C"/>
    <property type="match status" value="1"/>
</dbReference>
<dbReference type="InterPro" id="IPR050288">
    <property type="entry name" value="Cellulose_deg_GH3"/>
</dbReference>
<dbReference type="Gene3D" id="3.40.50.1700">
    <property type="entry name" value="Glycoside hydrolase family 3 C-terminal domain"/>
    <property type="match status" value="1"/>
</dbReference>
<keyword evidence="4" id="KW-0378">Hydrolase</keyword>
<dbReference type="SMART" id="SM01217">
    <property type="entry name" value="Fn3_like"/>
    <property type="match status" value="1"/>
</dbReference>
<name>A0A9Q5N7C1_SANBA</name>
<proteinExistence type="inferred from homology"/>
<comment type="catalytic activity">
    <reaction evidence="1">
        <text>Hydrolysis of terminal, non-reducing beta-D-glucosyl residues with release of beta-D-glucose.</text>
        <dbReference type="EC" id="3.2.1.21"/>
    </reaction>
</comment>
<dbReference type="EMBL" id="LNZH02000201">
    <property type="protein sequence ID" value="OCB86538.1"/>
    <property type="molecule type" value="Genomic_DNA"/>
</dbReference>
<dbReference type="GO" id="GO:0008422">
    <property type="term" value="F:beta-glucosidase activity"/>
    <property type="evidence" value="ECO:0007669"/>
    <property type="project" value="UniProtKB-EC"/>
</dbReference>
<dbReference type="InterPro" id="IPR036881">
    <property type="entry name" value="Glyco_hydro_3_C_sf"/>
</dbReference>
<dbReference type="InterPro" id="IPR036962">
    <property type="entry name" value="Glyco_hydro_3_N_sf"/>
</dbReference>
<protein>
    <recommendedName>
        <fullName evidence="3">beta-glucosidase</fullName>
        <ecNumber evidence="3">3.2.1.21</ecNumber>
    </recommendedName>
</protein>
<dbReference type="Proteomes" id="UP000757232">
    <property type="component" value="Unassembled WGS sequence"/>
</dbReference>
<dbReference type="AlphaFoldDB" id="A0A9Q5N7C1"/>
<feature type="domain" description="Fibronectin type III-like" evidence="6">
    <location>
        <begin position="231"/>
        <end position="303"/>
    </location>
</feature>
<keyword evidence="8" id="KW-1185">Reference proteome</keyword>
<dbReference type="PANTHER" id="PTHR42715">
    <property type="entry name" value="BETA-GLUCOSIDASE"/>
    <property type="match status" value="1"/>
</dbReference>